<keyword evidence="2 6" id="KW-0853">WD repeat</keyword>
<dbReference type="CDD" id="cd00200">
    <property type="entry name" value="WD40"/>
    <property type="match status" value="1"/>
</dbReference>
<dbReference type="EMBL" id="KE720780">
    <property type="protein sequence ID" value="ERF76063.1"/>
    <property type="molecule type" value="Genomic_DNA"/>
</dbReference>
<dbReference type="InterPro" id="IPR002677">
    <property type="entry name" value="Ribosomal_bL32"/>
</dbReference>
<dbReference type="Gene3D" id="2.130.10.10">
    <property type="entry name" value="YVTN repeat-like/Quinoprotein amine dehydrogenase"/>
    <property type="match status" value="1"/>
</dbReference>
<dbReference type="GO" id="GO:0015934">
    <property type="term" value="C:large ribosomal subunit"/>
    <property type="evidence" value="ECO:0007669"/>
    <property type="project" value="InterPro"/>
</dbReference>
<name>U1GUD0_ENDPU</name>
<dbReference type="InterPro" id="IPR051510">
    <property type="entry name" value="SKI8"/>
</dbReference>
<evidence type="ECO:0000256" key="7">
    <source>
        <dbReference type="SAM" id="MobiDB-lite"/>
    </source>
</evidence>
<evidence type="ECO:0000256" key="3">
    <source>
        <dbReference type="ARBA" id="ARBA00022737"/>
    </source>
</evidence>
<feature type="repeat" description="WD" evidence="6">
    <location>
        <begin position="397"/>
        <end position="438"/>
    </location>
</feature>
<feature type="domain" description="EML-like second beta-propeller" evidence="8">
    <location>
        <begin position="276"/>
        <end position="448"/>
    </location>
</feature>
<reference evidence="10" key="1">
    <citation type="journal article" date="2014" name="BMC Genomics">
        <title>Genome characteristics reveal the impact of lichenization on lichen-forming fungus Endocarpon pusillum Hedwig (Verrucariales, Ascomycota).</title>
        <authorList>
            <person name="Wang Y.-Y."/>
            <person name="Liu B."/>
            <person name="Zhang X.-Y."/>
            <person name="Zhou Q.-M."/>
            <person name="Zhang T."/>
            <person name="Li H."/>
            <person name="Yu Y.-F."/>
            <person name="Zhang X.-L."/>
            <person name="Hao X.-Y."/>
            <person name="Wang M."/>
            <person name="Wang L."/>
            <person name="Wei J.-C."/>
        </authorList>
    </citation>
    <scope>NUCLEOTIDE SEQUENCE [LARGE SCALE GENOMIC DNA]</scope>
    <source>
        <strain evidence="10">Z07020 / HMAS-L-300199</strain>
    </source>
</reference>
<dbReference type="PANTHER" id="PTHR44090">
    <property type="entry name" value="WD REPEAT-CONTAINING PROTEIN 61"/>
    <property type="match status" value="1"/>
</dbReference>
<dbReference type="NCBIfam" id="TIGR01031">
    <property type="entry name" value="rpmF_bact"/>
    <property type="match status" value="1"/>
</dbReference>
<comment type="similarity">
    <text evidence="1">Belongs to the bacterial ribosomal protein bL32 family.</text>
</comment>
<dbReference type="Pfam" id="PF01783">
    <property type="entry name" value="Ribosomal_L32p"/>
    <property type="match status" value="1"/>
</dbReference>
<dbReference type="PANTHER" id="PTHR44090:SF1">
    <property type="entry name" value="SUPERKILLER COMPLEX PROTEIN 8"/>
    <property type="match status" value="1"/>
</dbReference>
<dbReference type="InterPro" id="IPR015943">
    <property type="entry name" value="WD40/YVTN_repeat-like_dom_sf"/>
</dbReference>
<dbReference type="SUPFAM" id="SSF50978">
    <property type="entry name" value="WD40 repeat-like"/>
    <property type="match status" value="1"/>
</dbReference>
<accession>U1GUD0</accession>
<dbReference type="OMA" id="LDSSMCL"/>
<dbReference type="SMART" id="SM00320">
    <property type="entry name" value="WD40"/>
    <property type="match status" value="7"/>
</dbReference>
<feature type="repeat" description="WD" evidence="6">
    <location>
        <begin position="278"/>
        <end position="310"/>
    </location>
</feature>
<evidence type="ECO:0000256" key="5">
    <source>
        <dbReference type="ARBA" id="ARBA00023274"/>
    </source>
</evidence>
<gene>
    <name evidence="9" type="ORF">EPUS_01396</name>
</gene>
<evidence type="ECO:0000256" key="4">
    <source>
        <dbReference type="ARBA" id="ARBA00022980"/>
    </source>
</evidence>
<dbReference type="GO" id="GO:0005634">
    <property type="term" value="C:nucleus"/>
    <property type="evidence" value="ECO:0007669"/>
    <property type="project" value="TreeGrafter"/>
</dbReference>
<dbReference type="eggNOG" id="KOG4155">
    <property type="taxonomic scope" value="Eukaryota"/>
</dbReference>
<dbReference type="InterPro" id="IPR036322">
    <property type="entry name" value="WD40_repeat_dom_sf"/>
</dbReference>
<keyword evidence="5" id="KW-0687">Ribonucleoprotein</keyword>
<evidence type="ECO:0000259" key="8">
    <source>
        <dbReference type="Pfam" id="PF23414"/>
    </source>
</evidence>
<dbReference type="InterPro" id="IPR019775">
    <property type="entry name" value="WD40_repeat_CS"/>
</dbReference>
<dbReference type="GO" id="GO:0006412">
    <property type="term" value="P:translation"/>
    <property type="evidence" value="ECO:0007669"/>
    <property type="project" value="InterPro"/>
</dbReference>
<evidence type="ECO:0000313" key="10">
    <source>
        <dbReference type="Proteomes" id="UP000019373"/>
    </source>
</evidence>
<evidence type="ECO:0000313" key="9">
    <source>
        <dbReference type="EMBL" id="ERF76063.1"/>
    </source>
</evidence>
<dbReference type="Pfam" id="PF23414">
    <property type="entry name" value="Beta-prop_EML_2"/>
    <property type="match status" value="1"/>
</dbReference>
<dbReference type="SUPFAM" id="SSF57829">
    <property type="entry name" value="Zn-binding ribosomal proteins"/>
    <property type="match status" value="1"/>
</dbReference>
<dbReference type="InterPro" id="IPR011332">
    <property type="entry name" value="Ribosomal_zn-bd"/>
</dbReference>
<dbReference type="AlphaFoldDB" id="U1GUD0"/>
<dbReference type="OrthoDB" id="10251741at2759"/>
<dbReference type="InterPro" id="IPR001680">
    <property type="entry name" value="WD40_rpt"/>
</dbReference>
<organism evidence="9 10">
    <name type="scientific">Endocarpon pusillum (strain Z07020 / HMAS-L-300199)</name>
    <name type="common">Lichen-forming fungus</name>
    <dbReference type="NCBI Taxonomy" id="1263415"/>
    <lineage>
        <taxon>Eukaryota</taxon>
        <taxon>Fungi</taxon>
        <taxon>Dikarya</taxon>
        <taxon>Ascomycota</taxon>
        <taxon>Pezizomycotina</taxon>
        <taxon>Eurotiomycetes</taxon>
        <taxon>Chaetothyriomycetidae</taxon>
        <taxon>Verrucariales</taxon>
        <taxon>Verrucariaceae</taxon>
        <taxon>Endocarpon</taxon>
    </lineage>
</organism>
<keyword evidence="10" id="KW-1185">Reference proteome</keyword>
<dbReference type="Proteomes" id="UP000019373">
    <property type="component" value="Unassembled WGS sequence"/>
</dbReference>
<evidence type="ECO:0000256" key="6">
    <source>
        <dbReference type="PROSITE-ProRule" id="PRU00221"/>
    </source>
</evidence>
<feature type="repeat" description="WD" evidence="6">
    <location>
        <begin position="355"/>
        <end position="396"/>
    </location>
</feature>
<dbReference type="HAMAP" id="MF_00340">
    <property type="entry name" value="Ribosomal_bL32"/>
    <property type="match status" value="1"/>
</dbReference>
<dbReference type="InterPro" id="IPR055442">
    <property type="entry name" value="Beta-prop_EML-like_2nd"/>
</dbReference>
<dbReference type="HOGENOM" id="CLU_000288_57_11_1"/>
<dbReference type="PROSITE" id="PS50294">
    <property type="entry name" value="WD_REPEATS_REGION"/>
    <property type="match status" value="1"/>
</dbReference>
<feature type="compositionally biased region" description="Basic and acidic residues" evidence="7">
    <location>
        <begin position="140"/>
        <end position="150"/>
    </location>
</feature>
<keyword evidence="3" id="KW-0677">Repeat</keyword>
<dbReference type="GO" id="GO:0003735">
    <property type="term" value="F:structural constituent of ribosome"/>
    <property type="evidence" value="ECO:0007669"/>
    <property type="project" value="InterPro"/>
</dbReference>
<dbReference type="PROSITE" id="PS00678">
    <property type="entry name" value="WD_REPEATS_1"/>
    <property type="match status" value="1"/>
</dbReference>
<sequence>MATSRVFTASSMLSRFVSPRYTAFQTASSPMLRYISNSLHPVATLSIPAISLNVPGLLKDIWEGVLRAVPKKKTSHMKRRHRQLAGKALKDVKSINSCPACGEPKLLHHLCPNCVAEIRKEWGEAERRAERQTGEQAEEQTEKQAEEQAERLSKQYLTTHIIDNAHPIDIYTLAVTPSQILSASGSSSIKIHSTTTSDFPIAQVLKDVHPLGCHHLATSHDGSKAISVGFSGEAKVWRYGEGMWVEDGELGGLSGDDGEGEKKKNGKKTKLKVGEMWAVALSEEGRYVAATSYDGRIGVWDLLTEQRRKIRQYETKGSFGLCVDMSADGRFTACGHESGNVYIFSNDTGRLLHSLPGLVKPVRAVAFSPGGKLLAAAGDARLIGLYDINSGEQVANLTGHGSWITSIDWSHTGEYLLSGSLDGKVKVWTVDQKMCVATHSETDKGLWSVKWLPKVGRNEGFATAGSNCSIAFYREASGG</sequence>
<dbReference type="PROSITE" id="PS50082">
    <property type="entry name" value="WD_REPEATS_2"/>
    <property type="match status" value="3"/>
</dbReference>
<feature type="region of interest" description="Disordered" evidence="7">
    <location>
        <begin position="126"/>
        <end position="150"/>
    </location>
</feature>
<dbReference type="RefSeq" id="XP_007786529.1">
    <property type="nucleotide sequence ID" value="XM_007788339.1"/>
</dbReference>
<proteinExistence type="inferred from homology"/>
<evidence type="ECO:0000256" key="1">
    <source>
        <dbReference type="ARBA" id="ARBA00008560"/>
    </source>
</evidence>
<dbReference type="GeneID" id="19236453"/>
<keyword evidence="4" id="KW-0689">Ribosomal protein</keyword>
<evidence type="ECO:0000256" key="2">
    <source>
        <dbReference type="ARBA" id="ARBA00022574"/>
    </source>
</evidence>
<protein>
    <recommendedName>
        <fullName evidence="8">EML-like second beta-propeller domain-containing protein</fullName>
    </recommendedName>
</protein>
<dbReference type="eggNOG" id="KOG4080">
    <property type="taxonomic scope" value="Eukaryota"/>
</dbReference>